<dbReference type="Proteomes" id="UP000286288">
    <property type="component" value="Unassembled WGS sequence"/>
</dbReference>
<dbReference type="Pfam" id="PF00583">
    <property type="entry name" value="Acetyltransf_1"/>
    <property type="match status" value="1"/>
</dbReference>
<feature type="domain" description="N-acetyltransferase" evidence="1">
    <location>
        <begin position="4"/>
        <end position="162"/>
    </location>
</feature>
<dbReference type="EMBL" id="QRMZ01000005">
    <property type="protein sequence ID" value="RHK07293.1"/>
    <property type="molecule type" value="Genomic_DNA"/>
</dbReference>
<sequence>MNEYTFHSVTSENQQAAYSIYQKNQAYFALTKETPSIEQLMRDMTVLPPAVVQEQKVFSIIYSDQKPIAIMDYLVDYPQEGTVYIGLLLVGERRQGHGQAIYQQVEQDWHLKGLSFVSLAVIEENTAVRSFWKSQGFKETRKAVTTVSDQEVSVVCFEKKMK</sequence>
<comment type="caution">
    <text evidence="2">The sequence shown here is derived from an EMBL/GenBank/DDBJ whole genome shotgun (WGS) entry which is preliminary data.</text>
</comment>
<organism evidence="2 3">
    <name type="scientific">Enterococcus casseliflavus</name>
    <name type="common">Enterococcus flavescens</name>
    <dbReference type="NCBI Taxonomy" id="37734"/>
    <lineage>
        <taxon>Bacteria</taxon>
        <taxon>Bacillati</taxon>
        <taxon>Bacillota</taxon>
        <taxon>Bacilli</taxon>
        <taxon>Lactobacillales</taxon>
        <taxon>Enterococcaceae</taxon>
        <taxon>Enterococcus</taxon>
    </lineage>
</organism>
<reference evidence="2 3" key="1">
    <citation type="submission" date="2018-08" db="EMBL/GenBank/DDBJ databases">
        <title>A genome reference for cultivated species of the human gut microbiota.</title>
        <authorList>
            <person name="Zou Y."/>
            <person name="Xue W."/>
            <person name="Luo G."/>
        </authorList>
    </citation>
    <scope>NUCLEOTIDE SEQUENCE [LARGE SCALE GENOMIC DNA]</scope>
    <source>
        <strain evidence="2 3">AF48-16</strain>
    </source>
</reference>
<dbReference type="Gene3D" id="3.40.630.30">
    <property type="match status" value="1"/>
</dbReference>
<keyword evidence="2" id="KW-0808">Transferase</keyword>
<gene>
    <name evidence="2" type="ORF">DW084_05400</name>
</gene>
<accession>A0A415EVH8</accession>
<dbReference type="GO" id="GO:0016747">
    <property type="term" value="F:acyltransferase activity, transferring groups other than amino-acyl groups"/>
    <property type="evidence" value="ECO:0007669"/>
    <property type="project" value="InterPro"/>
</dbReference>
<dbReference type="SUPFAM" id="SSF55729">
    <property type="entry name" value="Acyl-CoA N-acyltransferases (Nat)"/>
    <property type="match status" value="1"/>
</dbReference>
<name>A0A415EVH8_ENTCA</name>
<dbReference type="CDD" id="cd04301">
    <property type="entry name" value="NAT_SF"/>
    <property type="match status" value="1"/>
</dbReference>
<evidence type="ECO:0000313" key="3">
    <source>
        <dbReference type="Proteomes" id="UP000286288"/>
    </source>
</evidence>
<dbReference type="InterPro" id="IPR016181">
    <property type="entry name" value="Acyl_CoA_acyltransferase"/>
</dbReference>
<proteinExistence type="predicted"/>
<evidence type="ECO:0000259" key="1">
    <source>
        <dbReference type="PROSITE" id="PS51186"/>
    </source>
</evidence>
<dbReference type="AlphaFoldDB" id="A0A415EVH8"/>
<dbReference type="PROSITE" id="PS51186">
    <property type="entry name" value="GNAT"/>
    <property type="match status" value="1"/>
</dbReference>
<dbReference type="InterPro" id="IPR000182">
    <property type="entry name" value="GNAT_dom"/>
</dbReference>
<evidence type="ECO:0000313" key="2">
    <source>
        <dbReference type="EMBL" id="RHK07293.1"/>
    </source>
</evidence>
<protein>
    <submittedName>
        <fullName evidence="2">GNAT family N-acetyltransferase</fullName>
    </submittedName>
</protein>